<dbReference type="SUPFAM" id="SSF52540">
    <property type="entry name" value="P-loop containing nucleoside triphosphate hydrolases"/>
    <property type="match status" value="1"/>
</dbReference>
<dbReference type="InterPro" id="IPR006571">
    <property type="entry name" value="TLDc_dom"/>
</dbReference>
<organism evidence="3 4">
    <name type="scientific">Anguilla anguilla</name>
    <name type="common">European freshwater eel</name>
    <name type="synonym">Muraena anguilla</name>
    <dbReference type="NCBI Taxonomy" id="7936"/>
    <lineage>
        <taxon>Eukaryota</taxon>
        <taxon>Metazoa</taxon>
        <taxon>Chordata</taxon>
        <taxon>Craniata</taxon>
        <taxon>Vertebrata</taxon>
        <taxon>Euteleostomi</taxon>
        <taxon>Actinopterygii</taxon>
        <taxon>Neopterygii</taxon>
        <taxon>Teleostei</taxon>
        <taxon>Anguilliformes</taxon>
        <taxon>Anguillidae</taxon>
        <taxon>Anguilla</taxon>
    </lineage>
</organism>
<dbReference type="GO" id="GO:0005525">
    <property type="term" value="F:GTP binding"/>
    <property type="evidence" value="ECO:0007669"/>
    <property type="project" value="InterPro"/>
</dbReference>
<accession>A0A9D3MFF0</accession>
<comment type="caution">
    <text evidence="3">The sequence shown here is derived from an EMBL/GenBank/DDBJ whole genome shotgun (WGS) entry which is preliminary data.</text>
</comment>
<dbReference type="SMART" id="SM00584">
    <property type="entry name" value="TLDc"/>
    <property type="match status" value="1"/>
</dbReference>
<proteinExistence type="inferred from homology"/>
<reference evidence="3" key="1">
    <citation type="submission" date="2021-01" db="EMBL/GenBank/DDBJ databases">
        <title>A chromosome-scale assembly of European eel, Anguilla anguilla.</title>
        <authorList>
            <person name="Henkel C."/>
            <person name="Jong-Raadsen S.A."/>
            <person name="Dufour S."/>
            <person name="Weltzien F.-A."/>
            <person name="Palstra A.P."/>
            <person name="Pelster B."/>
            <person name="Spaink H.P."/>
            <person name="Van Den Thillart G.E."/>
            <person name="Jansen H."/>
            <person name="Zahm M."/>
            <person name="Klopp C."/>
            <person name="Cedric C."/>
            <person name="Louis A."/>
            <person name="Berthelot C."/>
            <person name="Parey E."/>
            <person name="Roest Crollius H."/>
            <person name="Montfort J."/>
            <person name="Robinson-Rechavi M."/>
            <person name="Bucao C."/>
            <person name="Bouchez O."/>
            <person name="Gislard M."/>
            <person name="Lluch J."/>
            <person name="Milhes M."/>
            <person name="Lampietro C."/>
            <person name="Lopez Roques C."/>
            <person name="Donnadieu C."/>
            <person name="Braasch I."/>
            <person name="Desvignes T."/>
            <person name="Postlethwait J."/>
            <person name="Bobe J."/>
            <person name="Guiguen Y."/>
            <person name="Dirks R."/>
        </authorList>
    </citation>
    <scope>NUCLEOTIDE SEQUENCE</scope>
    <source>
        <strain evidence="3">Tag_6206</strain>
        <tissue evidence="3">Liver</tissue>
    </source>
</reference>
<dbReference type="Pfam" id="PF07534">
    <property type="entry name" value="TLD"/>
    <property type="match status" value="1"/>
</dbReference>
<evidence type="ECO:0000313" key="3">
    <source>
        <dbReference type="EMBL" id="KAG5847996.1"/>
    </source>
</evidence>
<dbReference type="Proteomes" id="UP001044222">
    <property type="component" value="Chromosome 6"/>
</dbReference>
<dbReference type="PANTHER" id="PTHR14241">
    <property type="entry name" value="INTERFERON-INDUCED PROTEIN 44"/>
    <property type="match status" value="1"/>
</dbReference>
<evidence type="ECO:0000256" key="1">
    <source>
        <dbReference type="ARBA" id="ARBA00009243"/>
    </source>
</evidence>
<dbReference type="InterPro" id="IPR006073">
    <property type="entry name" value="GTP-bd"/>
</dbReference>
<dbReference type="CDD" id="cd00882">
    <property type="entry name" value="Ras_like_GTPase"/>
    <property type="match status" value="1"/>
</dbReference>
<dbReference type="GO" id="GO:0006955">
    <property type="term" value="P:immune response"/>
    <property type="evidence" value="ECO:0007669"/>
    <property type="project" value="TreeGrafter"/>
</dbReference>
<dbReference type="PROSITE" id="PS51886">
    <property type="entry name" value="TLDC"/>
    <property type="match status" value="1"/>
</dbReference>
<dbReference type="InterPro" id="IPR027417">
    <property type="entry name" value="P-loop_NTPase"/>
</dbReference>
<gene>
    <name evidence="3" type="ORF">ANANG_G00132180</name>
</gene>
<feature type="domain" description="TLDc" evidence="2">
    <location>
        <begin position="2"/>
        <end position="162"/>
    </location>
</feature>
<dbReference type="Pfam" id="PF01926">
    <property type="entry name" value="MMR_HSR1"/>
    <property type="match status" value="1"/>
</dbReference>
<evidence type="ECO:0000313" key="4">
    <source>
        <dbReference type="Proteomes" id="UP001044222"/>
    </source>
</evidence>
<protein>
    <recommendedName>
        <fullName evidence="2">TLDc domain-containing protein</fullName>
    </recommendedName>
</protein>
<keyword evidence="4" id="KW-1185">Reference proteome</keyword>
<dbReference type="EMBL" id="JAFIRN010000006">
    <property type="protein sequence ID" value="KAG5847996.1"/>
    <property type="molecule type" value="Genomic_DNA"/>
</dbReference>
<sequence>MSSVRSALSREQEKQLGSLLGHARLSLLYKASVHGYTAAAFHGRCDLQGPTVVVAYNGAGFVFGAFTSKDYTQRGQVIADDKAFLFSFREGDGGKSPLRVAPKSEAQAFTDGNTGPNFGSLVFLNGNQAAVASNPGSLYNFEAAEMHGGDLVLTECEVYRVEDLGGLLEKPWRNVLWSSEKKKELMEFVRNYKPIMNAVRQARILLIGPVGVGKSSFFNSINSIFRGHVTSQAIAGSTAKSLTTQFRSYQVKAGREGKPLPFVMCDTMGLEEATGEGLQLDDITSVLRGHVMDRYQFNPSVPLQPDSLGYRKSPALGDMVHCVVYVLDGGKVKQMKPKLLEKLHDIRRRVNLMGVPQLVLMTKVDEACQHVGTDLKQVYHSHYIQRKVEELGLLLGIPMSCIIPVKNYSQELDLDQNNDILLLTAIQQMLRFTDNYFDDIYQGEDEECRG</sequence>
<dbReference type="AlphaFoldDB" id="A0A9D3MFF0"/>
<dbReference type="Gene3D" id="3.40.50.300">
    <property type="entry name" value="P-loop containing nucleotide triphosphate hydrolases"/>
    <property type="match status" value="1"/>
</dbReference>
<name>A0A9D3MFF0_ANGAN</name>
<evidence type="ECO:0000259" key="2">
    <source>
        <dbReference type="PROSITE" id="PS51886"/>
    </source>
</evidence>
<dbReference type="PANTHER" id="PTHR14241:SF19">
    <property type="entry name" value="INTERFERON-INDUCED PROTEIN 44-LIKE ISOFORM X1-RELATED"/>
    <property type="match status" value="1"/>
</dbReference>
<comment type="similarity">
    <text evidence="1">Belongs to the IFI44 family.</text>
</comment>